<gene>
    <name evidence="2" type="ORF">ACFFX0_10595</name>
</gene>
<keyword evidence="3" id="KW-1185">Reference proteome</keyword>
<comment type="caution">
    <text evidence="2">The sequence shown here is derived from an EMBL/GenBank/DDBJ whole genome shotgun (WGS) entry which is preliminary data.</text>
</comment>
<sequence>MISTTPDSNLVPNRRITAGMSATDGIGRRNSTIERVYLSTRGNVPRRKPSPTPTTVATTSPIAHVRMVLTTYVQKRPVVICSPSSDRTALNGGKLPLPLSRGTSSQARMRSSTPGSDHILLPQPAPFRADRAGAWAVVVGGAAEVAASL</sequence>
<evidence type="ECO:0000313" key="3">
    <source>
        <dbReference type="Proteomes" id="UP001589575"/>
    </source>
</evidence>
<reference evidence="2 3" key="1">
    <citation type="submission" date="2024-09" db="EMBL/GenBank/DDBJ databases">
        <authorList>
            <person name="Sun Q."/>
            <person name="Mori K."/>
        </authorList>
    </citation>
    <scope>NUCLEOTIDE SEQUENCE [LARGE SCALE GENOMIC DNA]</scope>
    <source>
        <strain evidence="2 3">CCM 7609</strain>
    </source>
</reference>
<protein>
    <submittedName>
        <fullName evidence="2">Uncharacterized protein</fullName>
    </submittedName>
</protein>
<dbReference type="EMBL" id="JBHMFI010000001">
    <property type="protein sequence ID" value="MFB9071626.1"/>
    <property type="molecule type" value="Genomic_DNA"/>
</dbReference>
<dbReference type="Proteomes" id="UP001589575">
    <property type="component" value="Unassembled WGS sequence"/>
</dbReference>
<evidence type="ECO:0000256" key="1">
    <source>
        <dbReference type="SAM" id="MobiDB-lite"/>
    </source>
</evidence>
<evidence type="ECO:0000313" key="2">
    <source>
        <dbReference type="EMBL" id="MFB9071626.1"/>
    </source>
</evidence>
<proteinExistence type="predicted"/>
<feature type="region of interest" description="Disordered" evidence="1">
    <location>
        <begin position="91"/>
        <end position="119"/>
    </location>
</feature>
<organism evidence="2 3">
    <name type="scientific">Citricoccus parietis</name>
    <dbReference type="NCBI Taxonomy" id="592307"/>
    <lineage>
        <taxon>Bacteria</taxon>
        <taxon>Bacillati</taxon>
        <taxon>Actinomycetota</taxon>
        <taxon>Actinomycetes</taxon>
        <taxon>Micrococcales</taxon>
        <taxon>Micrococcaceae</taxon>
        <taxon>Citricoccus</taxon>
    </lineage>
</organism>
<accession>A0ABV5FY65</accession>
<name>A0ABV5FY65_9MICC</name>
<feature type="compositionally biased region" description="Polar residues" evidence="1">
    <location>
        <begin position="101"/>
        <end position="115"/>
    </location>
</feature>